<evidence type="ECO:0000256" key="1">
    <source>
        <dbReference type="ARBA" id="ARBA00022527"/>
    </source>
</evidence>
<evidence type="ECO:0000256" key="4">
    <source>
        <dbReference type="ARBA" id="ARBA00022777"/>
    </source>
</evidence>
<name>A0ABV2AN40_9EUKA</name>
<organism evidence="9 10">
    <name type="scientific">Bonamia ostreae</name>
    <dbReference type="NCBI Taxonomy" id="126728"/>
    <lineage>
        <taxon>Eukaryota</taxon>
        <taxon>Sar</taxon>
        <taxon>Rhizaria</taxon>
        <taxon>Endomyxa</taxon>
        <taxon>Ascetosporea</taxon>
        <taxon>Haplosporida</taxon>
        <taxon>Bonamia</taxon>
    </lineage>
</organism>
<evidence type="ECO:0000256" key="3">
    <source>
        <dbReference type="ARBA" id="ARBA00022741"/>
    </source>
</evidence>
<dbReference type="PROSITE" id="PS00107">
    <property type="entry name" value="PROTEIN_KINASE_ATP"/>
    <property type="match status" value="1"/>
</dbReference>
<accession>A0ABV2AN40</accession>
<dbReference type="Proteomes" id="UP001439008">
    <property type="component" value="Unassembled WGS sequence"/>
</dbReference>
<comment type="caution">
    <text evidence="9">The sequence shown here is derived from an EMBL/GenBank/DDBJ whole genome shotgun (WGS) entry which is preliminary data.</text>
</comment>
<dbReference type="Gene3D" id="3.30.200.20">
    <property type="entry name" value="Phosphorylase Kinase, domain 1"/>
    <property type="match status" value="1"/>
</dbReference>
<comment type="similarity">
    <text evidence="7">Belongs to the protein kinase superfamily.</text>
</comment>
<sequence length="348" mass="39044">MESNPGKHKLSTSDFKIYTVLGNGAYAHVVSARFTSKRPGGRLEHGGMYALKIVSKVKLLIHKKSASVLNEKAALKQLDHKNVVKLYETFQDESSLYFVLELASTTTMADFSRPMHSFSSPNVLRNLFGQVLNALEYIHGKGIVHRDIKPGNILLTERGSVKIADFGCCKLAETDNRNSSGRKSLIGTPAYMAPEIMDSGNDGDFESDLWSLGCTLYNVLLKRQSPFADKNDYLTLKRVKEGSVEYPAKMDADARDLIQKLLRAEPCERLGAREKGGFAALKKHPFFREVDFDNIEEDYSSFMPKHKSVIETFGDFESFVGIFRGRQSRTDFADHVGRKRATDSIIRL</sequence>
<evidence type="ECO:0000313" key="9">
    <source>
        <dbReference type="EMBL" id="MES1920737.1"/>
    </source>
</evidence>
<dbReference type="PROSITE" id="PS00108">
    <property type="entry name" value="PROTEIN_KINASE_ST"/>
    <property type="match status" value="1"/>
</dbReference>
<evidence type="ECO:0000256" key="5">
    <source>
        <dbReference type="ARBA" id="ARBA00022840"/>
    </source>
</evidence>
<evidence type="ECO:0000256" key="7">
    <source>
        <dbReference type="RuleBase" id="RU000304"/>
    </source>
</evidence>
<dbReference type="PANTHER" id="PTHR24353">
    <property type="entry name" value="CYCLIC NUCLEOTIDE-DEPENDENT PROTEIN KINASE"/>
    <property type="match status" value="1"/>
</dbReference>
<dbReference type="PROSITE" id="PS50011">
    <property type="entry name" value="PROTEIN_KINASE_DOM"/>
    <property type="match status" value="1"/>
</dbReference>
<dbReference type="SMART" id="SM00220">
    <property type="entry name" value="S_TKc"/>
    <property type="match status" value="1"/>
</dbReference>
<protein>
    <submittedName>
        <fullName evidence="9">3-phosphoinositide dependent protein kinase-1</fullName>
        <ecNumber evidence="9">2.7.11.1</ecNumber>
    </submittedName>
</protein>
<proteinExistence type="inferred from homology"/>
<dbReference type="InterPro" id="IPR000719">
    <property type="entry name" value="Prot_kinase_dom"/>
</dbReference>
<keyword evidence="2 9" id="KW-0808">Transferase</keyword>
<dbReference type="InterPro" id="IPR011009">
    <property type="entry name" value="Kinase-like_dom_sf"/>
</dbReference>
<dbReference type="GO" id="GO:0004674">
    <property type="term" value="F:protein serine/threonine kinase activity"/>
    <property type="evidence" value="ECO:0007669"/>
    <property type="project" value="UniProtKB-EC"/>
</dbReference>
<dbReference type="SUPFAM" id="SSF56112">
    <property type="entry name" value="Protein kinase-like (PK-like)"/>
    <property type="match status" value="1"/>
</dbReference>
<keyword evidence="1 7" id="KW-0723">Serine/threonine-protein kinase</keyword>
<evidence type="ECO:0000259" key="8">
    <source>
        <dbReference type="PROSITE" id="PS50011"/>
    </source>
</evidence>
<dbReference type="EC" id="2.7.11.1" evidence="9"/>
<keyword evidence="3 6" id="KW-0547">Nucleotide-binding</keyword>
<dbReference type="InterPro" id="IPR017441">
    <property type="entry name" value="Protein_kinase_ATP_BS"/>
</dbReference>
<keyword evidence="5 6" id="KW-0067">ATP-binding</keyword>
<evidence type="ECO:0000256" key="6">
    <source>
        <dbReference type="PROSITE-ProRule" id="PRU10141"/>
    </source>
</evidence>
<feature type="binding site" evidence="6">
    <location>
        <position position="52"/>
    </location>
    <ligand>
        <name>ATP</name>
        <dbReference type="ChEBI" id="CHEBI:30616"/>
    </ligand>
</feature>
<dbReference type="Gene3D" id="1.10.510.10">
    <property type="entry name" value="Transferase(Phosphotransferase) domain 1"/>
    <property type="match status" value="1"/>
</dbReference>
<dbReference type="PANTHER" id="PTHR24353:SF37">
    <property type="entry name" value="CAMP-DEPENDENT PROTEIN KINASE CATALYTIC SUBUNIT PRKX"/>
    <property type="match status" value="1"/>
</dbReference>
<evidence type="ECO:0000256" key="2">
    <source>
        <dbReference type="ARBA" id="ARBA00022679"/>
    </source>
</evidence>
<keyword evidence="4 9" id="KW-0418">Kinase</keyword>
<keyword evidence="10" id="KW-1185">Reference proteome</keyword>
<gene>
    <name evidence="9" type="primary">PDPK1</name>
    <name evidence="9" type="ORF">MHBO_002378</name>
</gene>
<evidence type="ECO:0000313" key="10">
    <source>
        <dbReference type="Proteomes" id="UP001439008"/>
    </source>
</evidence>
<reference evidence="9 10" key="1">
    <citation type="journal article" date="2024" name="BMC Biol.">
        <title>Comparative genomics of Ascetosporea gives new insight into the evolutionary basis for animal parasitism in Rhizaria.</title>
        <authorList>
            <person name="Hiltunen Thoren M."/>
            <person name="Onut-Brannstrom I."/>
            <person name="Alfjorden A."/>
            <person name="Peckova H."/>
            <person name="Swords F."/>
            <person name="Hooper C."/>
            <person name="Holzer A.S."/>
            <person name="Bass D."/>
            <person name="Burki F."/>
        </authorList>
    </citation>
    <scope>NUCLEOTIDE SEQUENCE [LARGE SCALE GENOMIC DNA]</scope>
    <source>
        <strain evidence="9">20-A016</strain>
    </source>
</reference>
<dbReference type="Pfam" id="PF00069">
    <property type="entry name" value="Pkinase"/>
    <property type="match status" value="1"/>
</dbReference>
<dbReference type="EMBL" id="JBDODL010000835">
    <property type="protein sequence ID" value="MES1920737.1"/>
    <property type="molecule type" value="Genomic_DNA"/>
</dbReference>
<dbReference type="InterPro" id="IPR008271">
    <property type="entry name" value="Ser/Thr_kinase_AS"/>
</dbReference>
<feature type="domain" description="Protein kinase" evidence="8">
    <location>
        <begin position="15"/>
        <end position="287"/>
    </location>
</feature>